<comment type="caution">
    <text evidence="2">The sequence shown here is derived from an EMBL/GenBank/DDBJ whole genome shotgun (WGS) entry which is preliminary data.</text>
</comment>
<protein>
    <submittedName>
        <fullName evidence="2">Uncharacterized protein</fullName>
    </submittedName>
</protein>
<evidence type="ECO:0000256" key="1">
    <source>
        <dbReference type="SAM" id="MobiDB-lite"/>
    </source>
</evidence>
<feature type="region of interest" description="Disordered" evidence="1">
    <location>
        <begin position="46"/>
        <end position="85"/>
    </location>
</feature>
<name>A0A561BGS0_9BURK</name>
<feature type="compositionally biased region" description="Polar residues" evidence="1">
    <location>
        <begin position="76"/>
        <end position="85"/>
    </location>
</feature>
<proteinExistence type="predicted"/>
<sequence length="85" mass="9331">MRRINGTTTTVPLIIRLDTEEDVDYWRHGGILPLVWRDYVSGKSEEHVSHSAKRLQPEIGGPQHELPDAMPGSDVPSASQGATLG</sequence>
<organism evidence="2 3">
    <name type="scientific">Variovorax beijingensis</name>
    <dbReference type="NCBI Taxonomy" id="2496117"/>
    <lineage>
        <taxon>Bacteria</taxon>
        <taxon>Pseudomonadati</taxon>
        <taxon>Pseudomonadota</taxon>
        <taxon>Betaproteobacteria</taxon>
        <taxon>Burkholderiales</taxon>
        <taxon>Comamonadaceae</taxon>
        <taxon>Variovorax</taxon>
    </lineage>
</organism>
<reference evidence="2 3" key="1">
    <citation type="submission" date="2019-06" db="EMBL/GenBank/DDBJ databases">
        <title>Sorghum-associated microbial communities from plants grown in Nebraska, USA.</title>
        <authorList>
            <person name="Schachtman D."/>
        </authorList>
    </citation>
    <scope>NUCLEOTIDE SEQUENCE [LARGE SCALE GENOMIC DNA]</scope>
    <source>
        <strain evidence="2 3">T529</strain>
    </source>
</reference>
<dbReference type="EMBL" id="VIVL01000008">
    <property type="protein sequence ID" value="TWD78064.1"/>
    <property type="molecule type" value="Genomic_DNA"/>
</dbReference>
<evidence type="ECO:0000313" key="3">
    <source>
        <dbReference type="Proteomes" id="UP000319722"/>
    </source>
</evidence>
<dbReference type="AlphaFoldDB" id="A0A561BGS0"/>
<evidence type="ECO:0000313" key="2">
    <source>
        <dbReference type="EMBL" id="TWD78064.1"/>
    </source>
</evidence>
<accession>A0A561BGS0</accession>
<dbReference type="Proteomes" id="UP000319722">
    <property type="component" value="Unassembled WGS sequence"/>
</dbReference>
<gene>
    <name evidence="2" type="ORF">FB547_108119</name>
</gene>